<organism evidence="1 2">
    <name type="scientific">Mugilogobius chulae</name>
    <name type="common">yellowstripe goby</name>
    <dbReference type="NCBI Taxonomy" id="88201"/>
    <lineage>
        <taxon>Eukaryota</taxon>
        <taxon>Metazoa</taxon>
        <taxon>Chordata</taxon>
        <taxon>Craniata</taxon>
        <taxon>Vertebrata</taxon>
        <taxon>Euteleostomi</taxon>
        <taxon>Actinopterygii</taxon>
        <taxon>Neopterygii</taxon>
        <taxon>Teleostei</taxon>
        <taxon>Neoteleostei</taxon>
        <taxon>Acanthomorphata</taxon>
        <taxon>Gobiaria</taxon>
        <taxon>Gobiiformes</taxon>
        <taxon>Gobioidei</taxon>
        <taxon>Gobiidae</taxon>
        <taxon>Gobionellinae</taxon>
        <taxon>Mugilogobius</taxon>
    </lineage>
</organism>
<dbReference type="EMBL" id="JBBPFD010000165">
    <property type="protein sequence ID" value="KAK7879973.1"/>
    <property type="molecule type" value="Genomic_DNA"/>
</dbReference>
<accession>A0AAW0MT14</accession>
<protein>
    <submittedName>
        <fullName evidence="1">Uncharacterized protein</fullName>
    </submittedName>
</protein>
<name>A0AAW0MT14_9GOBI</name>
<reference evidence="2" key="1">
    <citation type="submission" date="2024-04" db="EMBL/GenBank/DDBJ databases">
        <title>Salinicola lusitanus LLJ914,a marine bacterium isolated from the Okinawa Trough.</title>
        <authorList>
            <person name="Li J."/>
        </authorList>
    </citation>
    <scope>NUCLEOTIDE SEQUENCE [LARGE SCALE GENOMIC DNA]</scope>
</reference>
<dbReference type="AlphaFoldDB" id="A0AAW0MT14"/>
<keyword evidence="2" id="KW-1185">Reference proteome</keyword>
<gene>
    <name evidence="1" type="ORF">WMY93_033363</name>
</gene>
<evidence type="ECO:0000313" key="2">
    <source>
        <dbReference type="Proteomes" id="UP001460270"/>
    </source>
</evidence>
<proteinExistence type="predicted"/>
<evidence type="ECO:0000313" key="1">
    <source>
        <dbReference type="EMBL" id="KAK7879973.1"/>
    </source>
</evidence>
<dbReference type="Proteomes" id="UP001460270">
    <property type="component" value="Unassembled WGS sequence"/>
</dbReference>
<sequence length="171" mass="18917">MPREVSGGFRGGSLSARNMQQLNGESAEIRCVRVLLLRLESGRGGSGLSRVVQDTEAFYCVLGLPRVPPSAEFGKDVFNGTIGTTSAKSNDDVQCTIRPELLALIQHMANMVKYHQRGGDYGWFWLTLACGVSQWSRLWTWWRLNLSRSCTGTVGLVQRSLHGGHQYEGGR</sequence>
<comment type="caution">
    <text evidence="1">The sequence shown here is derived from an EMBL/GenBank/DDBJ whole genome shotgun (WGS) entry which is preliminary data.</text>
</comment>